<feature type="region of interest" description="Disordered" evidence="1">
    <location>
        <begin position="145"/>
        <end position="173"/>
    </location>
</feature>
<dbReference type="EMBL" id="JBEZNA010000034">
    <property type="protein sequence ID" value="MEU9578779.1"/>
    <property type="molecule type" value="Genomic_DNA"/>
</dbReference>
<evidence type="ECO:0000256" key="1">
    <source>
        <dbReference type="SAM" id="MobiDB-lite"/>
    </source>
</evidence>
<dbReference type="RefSeq" id="WP_359273110.1">
    <property type="nucleotide sequence ID" value="NZ_JBEZNA010000034.1"/>
</dbReference>
<organism evidence="2 3">
    <name type="scientific">Streptomyces chilikensis</name>
    <dbReference type="NCBI Taxonomy" id="1194079"/>
    <lineage>
        <taxon>Bacteria</taxon>
        <taxon>Bacillati</taxon>
        <taxon>Actinomycetota</taxon>
        <taxon>Actinomycetes</taxon>
        <taxon>Kitasatosporales</taxon>
        <taxon>Streptomycetaceae</taxon>
        <taxon>Streptomyces</taxon>
    </lineage>
</organism>
<comment type="caution">
    <text evidence="2">The sequence shown here is derived from an EMBL/GenBank/DDBJ whole genome shotgun (WGS) entry which is preliminary data.</text>
</comment>
<reference evidence="2 3" key="1">
    <citation type="submission" date="2024-06" db="EMBL/GenBank/DDBJ databases">
        <title>The Natural Products Discovery Center: Release of the First 8490 Sequenced Strains for Exploring Actinobacteria Biosynthetic Diversity.</title>
        <authorList>
            <person name="Kalkreuter E."/>
            <person name="Kautsar S.A."/>
            <person name="Yang D."/>
            <person name="Bader C.D."/>
            <person name="Teijaro C.N."/>
            <person name="Fluegel L."/>
            <person name="Davis C.M."/>
            <person name="Simpson J.R."/>
            <person name="Lauterbach L."/>
            <person name="Steele A.D."/>
            <person name="Gui C."/>
            <person name="Meng S."/>
            <person name="Li G."/>
            <person name="Viehrig K."/>
            <person name="Ye F."/>
            <person name="Su P."/>
            <person name="Kiefer A.F."/>
            <person name="Nichols A."/>
            <person name="Cepeda A.J."/>
            <person name="Yan W."/>
            <person name="Fan B."/>
            <person name="Jiang Y."/>
            <person name="Adhikari A."/>
            <person name="Zheng C.-J."/>
            <person name="Schuster L."/>
            <person name="Cowan T.M."/>
            <person name="Smanski M.J."/>
            <person name="Chevrette M.G."/>
            <person name="De Carvalho L.P.S."/>
            <person name="Shen B."/>
        </authorList>
    </citation>
    <scope>NUCLEOTIDE SEQUENCE [LARGE SCALE GENOMIC DNA]</scope>
    <source>
        <strain evidence="2 3">NPDC048117</strain>
    </source>
</reference>
<sequence>MTDHCQPPAGKDFAVQALRAARAAAKQQPAVPKKRARRAPAAARPSGRDPQALAGILGRLTTEAGWTDALDGGSVLDQWTALCPEYDGLVQAVAYDDEQRILTLRPSSPAYAVKLRLTHAQLAQDINAQTRRETVRAIRVLPPGRITAADTPAPAPAPEPQAPEPRKEAPAGYRAAKAALANRPALHHDPDIAAAVARQEAALRAHRPPLEEEEDDAVQEQPVDSCEAARRRALARKYADATGTASAAQTDLRPAA</sequence>
<protein>
    <submittedName>
        <fullName evidence="2">DciA family protein</fullName>
    </submittedName>
</protein>
<accession>A0ABV3ERG1</accession>
<keyword evidence="3" id="KW-1185">Reference proteome</keyword>
<proteinExistence type="predicted"/>
<gene>
    <name evidence="2" type="ORF">AB0D95_16205</name>
</gene>
<dbReference type="InterPro" id="IPR007922">
    <property type="entry name" value="DciA-like"/>
</dbReference>
<feature type="compositionally biased region" description="Pro residues" evidence="1">
    <location>
        <begin position="153"/>
        <end position="163"/>
    </location>
</feature>
<evidence type="ECO:0000313" key="3">
    <source>
        <dbReference type="Proteomes" id="UP001551584"/>
    </source>
</evidence>
<evidence type="ECO:0000313" key="2">
    <source>
        <dbReference type="EMBL" id="MEU9578779.1"/>
    </source>
</evidence>
<name>A0ABV3ERG1_9ACTN</name>
<dbReference type="Proteomes" id="UP001551584">
    <property type="component" value="Unassembled WGS sequence"/>
</dbReference>
<dbReference type="Pfam" id="PF05258">
    <property type="entry name" value="DciA"/>
    <property type="match status" value="1"/>
</dbReference>
<feature type="region of interest" description="Disordered" evidence="1">
    <location>
        <begin position="24"/>
        <end position="53"/>
    </location>
</feature>
<feature type="region of interest" description="Disordered" evidence="1">
    <location>
        <begin position="199"/>
        <end position="256"/>
    </location>
</feature>